<keyword evidence="8" id="KW-1185">Reference proteome</keyword>
<dbReference type="PROSITE" id="PS50850">
    <property type="entry name" value="MFS"/>
    <property type="match status" value="1"/>
</dbReference>
<dbReference type="Pfam" id="PF07690">
    <property type="entry name" value="MFS_1"/>
    <property type="match status" value="1"/>
</dbReference>
<organism evidence="7 8">
    <name type="scientific">Picrophilus torridus (strain ATCC 700027 / DSM 9790 / JCM 10055 / NBRC 100828 / KAW 2/3)</name>
    <dbReference type="NCBI Taxonomy" id="1122961"/>
    <lineage>
        <taxon>Archaea</taxon>
        <taxon>Methanobacteriati</taxon>
        <taxon>Thermoplasmatota</taxon>
        <taxon>Thermoplasmata</taxon>
        <taxon>Thermoplasmatales</taxon>
        <taxon>Picrophilaceae</taxon>
        <taxon>Picrophilus</taxon>
    </lineage>
</organism>
<reference evidence="7 8" key="1">
    <citation type="submission" date="2017-04" db="EMBL/GenBank/DDBJ databases">
        <authorList>
            <person name="Varghese N."/>
            <person name="Submissions S."/>
        </authorList>
    </citation>
    <scope>NUCLEOTIDE SEQUENCE [LARGE SCALE GENOMIC DNA]</scope>
    <source>
        <strain evidence="7 8">DSM 9789</strain>
    </source>
</reference>
<feature type="transmembrane region" description="Helical" evidence="5">
    <location>
        <begin position="106"/>
        <end position="126"/>
    </location>
</feature>
<keyword evidence="4 5" id="KW-0472">Membrane</keyword>
<dbReference type="InterPro" id="IPR020846">
    <property type="entry name" value="MFS_dom"/>
</dbReference>
<dbReference type="PANTHER" id="PTHR23501">
    <property type="entry name" value="MAJOR FACILITATOR SUPERFAMILY"/>
    <property type="match status" value="1"/>
</dbReference>
<dbReference type="PANTHER" id="PTHR23501:SF192">
    <property type="entry name" value="TRANSPORTER"/>
    <property type="match status" value="1"/>
</dbReference>
<feature type="transmembrane region" description="Helical" evidence="5">
    <location>
        <begin position="409"/>
        <end position="428"/>
    </location>
</feature>
<evidence type="ECO:0000256" key="4">
    <source>
        <dbReference type="ARBA" id="ARBA00023136"/>
    </source>
</evidence>
<dbReference type="GO" id="GO:0022857">
    <property type="term" value="F:transmembrane transporter activity"/>
    <property type="evidence" value="ECO:0007669"/>
    <property type="project" value="InterPro"/>
</dbReference>
<proteinExistence type="predicted"/>
<feature type="transmembrane region" description="Helical" evidence="5">
    <location>
        <begin position="138"/>
        <end position="156"/>
    </location>
</feature>
<evidence type="ECO:0000256" key="5">
    <source>
        <dbReference type="SAM" id="Phobius"/>
    </source>
</evidence>
<feature type="transmembrane region" description="Helical" evidence="5">
    <location>
        <begin position="168"/>
        <end position="188"/>
    </location>
</feature>
<feature type="transmembrane region" description="Helical" evidence="5">
    <location>
        <begin position="305"/>
        <end position="329"/>
    </location>
</feature>
<dbReference type="Gene3D" id="1.20.1250.20">
    <property type="entry name" value="MFS general substrate transporter like domains"/>
    <property type="match status" value="2"/>
</dbReference>
<evidence type="ECO:0000259" key="6">
    <source>
        <dbReference type="PROSITE" id="PS50850"/>
    </source>
</evidence>
<accession>A0A8G2FXV3</accession>
<evidence type="ECO:0000256" key="1">
    <source>
        <dbReference type="ARBA" id="ARBA00004141"/>
    </source>
</evidence>
<dbReference type="InterPro" id="IPR036259">
    <property type="entry name" value="MFS_trans_sf"/>
</dbReference>
<feature type="domain" description="Major facilitator superfamily (MFS) profile" evidence="6">
    <location>
        <begin position="15"/>
        <end position="474"/>
    </location>
</feature>
<protein>
    <submittedName>
        <fullName evidence="7">Predicted arabinose efflux permease, MFS family</fullName>
    </submittedName>
</protein>
<feature type="transmembrane region" description="Helical" evidence="5">
    <location>
        <begin position="81"/>
        <end position="100"/>
    </location>
</feature>
<keyword evidence="3 5" id="KW-1133">Transmembrane helix</keyword>
<comment type="subcellular location">
    <subcellularLocation>
        <location evidence="1">Membrane</location>
        <topology evidence="1">Multi-pass membrane protein</topology>
    </subcellularLocation>
</comment>
<feature type="transmembrane region" description="Helical" evidence="5">
    <location>
        <begin position="231"/>
        <end position="252"/>
    </location>
</feature>
<name>A0A8G2FXV3_PICTO</name>
<feature type="transmembrane region" description="Helical" evidence="5">
    <location>
        <begin position="51"/>
        <end position="69"/>
    </location>
</feature>
<dbReference type="SUPFAM" id="SSF103473">
    <property type="entry name" value="MFS general substrate transporter"/>
    <property type="match status" value="2"/>
</dbReference>
<feature type="transmembrane region" description="Helical" evidence="5">
    <location>
        <begin position="341"/>
        <end position="359"/>
    </location>
</feature>
<evidence type="ECO:0000256" key="2">
    <source>
        <dbReference type="ARBA" id="ARBA00022692"/>
    </source>
</evidence>
<dbReference type="Proteomes" id="UP000192315">
    <property type="component" value="Unassembled WGS sequence"/>
</dbReference>
<feature type="transmembrane region" description="Helical" evidence="5">
    <location>
        <begin position="12"/>
        <end position="31"/>
    </location>
</feature>
<feature type="transmembrane region" description="Helical" evidence="5">
    <location>
        <begin position="200"/>
        <end position="219"/>
    </location>
</feature>
<comment type="caution">
    <text evidence="7">The sequence shown here is derived from an EMBL/GenBank/DDBJ whole genome shotgun (WGS) entry which is preliminary data.</text>
</comment>
<dbReference type="InterPro" id="IPR011701">
    <property type="entry name" value="MFS"/>
</dbReference>
<dbReference type="GO" id="GO:0005886">
    <property type="term" value="C:plasma membrane"/>
    <property type="evidence" value="ECO:0007669"/>
    <property type="project" value="TreeGrafter"/>
</dbReference>
<evidence type="ECO:0000313" key="8">
    <source>
        <dbReference type="Proteomes" id="UP000192315"/>
    </source>
</evidence>
<dbReference type="EMBL" id="FWYE01000004">
    <property type="protein sequence ID" value="SMD31534.1"/>
    <property type="molecule type" value="Genomic_DNA"/>
</dbReference>
<sequence length="491" mass="53142">MVIIMEYDRKYANFLMALLAMIIVAVMYVEGMLTPSLPSIAEGFHVTVDQVSLVLSTYLLTGVALSPVVGKLADLYGKKRMMSIVMIIYAAAVSVTGFSPDFTFMVASRAVQGIGLTIMPLGMAIVREQFPKDLVPRAQALISGMFGAGFAVSLPLGSLISNYYGWRMTYHTAIPFILALAVLTIIKVRESRYRRPDVKIDYIGAIALGTPLALIVLAMSDGSSWGWTSPLFLSVMLAGIILLIPMLIYERIYSRNGGEAIFDMKLLSERNVLVANVVLTVAGMGMYLSMQALSYKFETPEPYGFGLSILGTGISMVSFAIGMILFSIITGRIILKIGIKPLAVAGAFISSLGFFLLSFSPDYYMTLLDEFVIGSGMSIMNSSVINLLVLSVNPRDMGLATSMNSTFRYIGSSIGAPVAGSVLSLYTVSRIVRTSSGITKFSFPDGTAYFYAFMIGSIALIVSAFLVLLANEVLGRRNPKLNVNENAEKSI</sequence>
<evidence type="ECO:0000313" key="7">
    <source>
        <dbReference type="EMBL" id="SMD31534.1"/>
    </source>
</evidence>
<gene>
    <name evidence="7" type="ORF">SAMN02745355_1483</name>
</gene>
<evidence type="ECO:0000256" key="3">
    <source>
        <dbReference type="ARBA" id="ARBA00022989"/>
    </source>
</evidence>
<feature type="transmembrane region" description="Helical" evidence="5">
    <location>
        <begin position="273"/>
        <end position="293"/>
    </location>
</feature>
<feature type="transmembrane region" description="Helical" evidence="5">
    <location>
        <begin position="371"/>
        <end position="389"/>
    </location>
</feature>
<dbReference type="CDD" id="cd17504">
    <property type="entry name" value="MFS_MMR_MDR_like"/>
    <property type="match status" value="1"/>
</dbReference>
<feature type="transmembrane region" description="Helical" evidence="5">
    <location>
        <begin position="448"/>
        <end position="470"/>
    </location>
</feature>
<dbReference type="AlphaFoldDB" id="A0A8G2FXV3"/>
<keyword evidence="2 5" id="KW-0812">Transmembrane</keyword>